<protein>
    <submittedName>
        <fullName evidence="7">Alpha-ketoglutarate-dependent 2</fullName>
    </submittedName>
</protein>
<feature type="domain" description="TauD/TfdA-like" evidence="6">
    <location>
        <begin position="66"/>
        <end position="318"/>
    </location>
</feature>
<dbReference type="InterPro" id="IPR003819">
    <property type="entry name" value="TauD/TfdA-like"/>
</dbReference>
<dbReference type="EMBL" id="JAUJDW010000120">
    <property type="protein sequence ID" value="KAK0637613.1"/>
    <property type="molecule type" value="Genomic_DNA"/>
</dbReference>
<keyword evidence="2" id="KW-0479">Metal-binding</keyword>
<dbReference type="InterPro" id="IPR051178">
    <property type="entry name" value="TfdA_dioxygenase"/>
</dbReference>
<dbReference type="Proteomes" id="UP001175001">
    <property type="component" value="Unassembled WGS sequence"/>
</dbReference>
<keyword evidence="8" id="KW-1185">Reference proteome</keyword>
<name>A0AA40CHD4_9PEZI</name>
<dbReference type="PANTHER" id="PTHR43779">
    <property type="entry name" value="DIOXYGENASE RV0097-RELATED"/>
    <property type="match status" value="1"/>
</dbReference>
<evidence type="ECO:0000256" key="4">
    <source>
        <dbReference type="ARBA" id="ARBA00023002"/>
    </source>
</evidence>
<comment type="similarity">
    <text evidence="1">Belongs to the TfdA dioxygenase family.</text>
</comment>
<dbReference type="GO" id="GO:0046872">
    <property type="term" value="F:metal ion binding"/>
    <property type="evidence" value="ECO:0007669"/>
    <property type="project" value="UniProtKB-KW"/>
</dbReference>
<keyword evidence="4" id="KW-0560">Oxidoreductase</keyword>
<accession>A0AA40CHD4</accession>
<evidence type="ECO:0000313" key="8">
    <source>
        <dbReference type="Proteomes" id="UP001175001"/>
    </source>
</evidence>
<keyword evidence="5" id="KW-0408">Iron</keyword>
<dbReference type="SUPFAM" id="SSF51197">
    <property type="entry name" value="Clavaminate synthase-like"/>
    <property type="match status" value="1"/>
</dbReference>
<dbReference type="InterPro" id="IPR042098">
    <property type="entry name" value="TauD-like_sf"/>
</dbReference>
<dbReference type="GO" id="GO:0051213">
    <property type="term" value="F:dioxygenase activity"/>
    <property type="evidence" value="ECO:0007669"/>
    <property type="project" value="UniProtKB-KW"/>
</dbReference>
<dbReference type="PANTHER" id="PTHR43779:SF3">
    <property type="entry name" value="(3R)-3-[(CARBOXYMETHYL)AMINO]FATTY ACID OXYGENASE_DECARBOXYLASE"/>
    <property type="match status" value="1"/>
</dbReference>
<dbReference type="Gene3D" id="3.60.130.10">
    <property type="entry name" value="Clavaminate synthase-like"/>
    <property type="match status" value="1"/>
</dbReference>
<comment type="caution">
    <text evidence="7">The sequence shown here is derived from an EMBL/GenBank/DDBJ whole genome shotgun (WGS) entry which is preliminary data.</text>
</comment>
<dbReference type="Pfam" id="PF02668">
    <property type="entry name" value="TauD"/>
    <property type="match status" value="1"/>
</dbReference>
<evidence type="ECO:0000256" key="3">
    <source>
        <dbReference type="ARBA" id="ARBA00022964"/>
    </source>
</evidence>
<evidence type="ECO:0000256" key="1">
    <source>
        <dbReference type="ARBA" id="ARBA00005896"/>
    </source>
</evidence>
<sequence>MSATATEIISSSHTIPHIRELTPGFGAEVEGLDFTGGVTDKSYRLIEELVKKVNKFKAFATRPTDGFVQYGVIVLRKTNLTDETHIELARKFGELDDVKPYNKAGRKNRLKYDELFDVGNMEPDGTIVDPSSPRAQANRGNSLFHVDSSFNPRRAGYSLLLSHELPPAGTGGSTEFCDTRAAWDDLDESTKTELLHKDYVACHSILHSKKLAAPDHFANIEPADYPMGRHKLVQKHERSGRMNLYLAMHIHHIEGLEPEQSKALFEKLFNHATQDKYRAMVEWHNVGDLVIWDNTCTMHRAVGGEFAYKYRRDMRRATVHDDSSQAWGLNEHTDVRQGLP</sequence>
<evidence type="ECO:0000313" key="7">
    <source>
        <dbReference type="EMBL" id="KAK0637613.1"/>
    </source>
</evidence>
<reference evidence="7" key="1">
    <citation type="submission" date="2023-06" db="EMBL/GenBank/DDBJ databases">
        <title>Multi-omics analyses reveal the molecular pathogenesis toolkit of Lasiodiplodia hormozganensis, a cross-kingdom pathogen.</title>
        <authorList>
            <person name="Felix C."/>
            <person name="Meneses R."/>
            <person name="Goncalves M.F.M."/>
            <person name="Tilleman L."/>
            <person name="Duarte A.S."/>
            <person name="Jorrin-Novo J.V."/>
            <person name="Van De Peer Y."/>
            <person name="Deforce D."/>
            <person name="Van Nieuwerburgh F."/>
            <person name="Esteves A.C."/>
            <person name="Alves A."/>
        </authorList>
    </citation>
    <scope>NUCLEOTIDE SEQUENCE</scope>
    <source>
        <strain evidence="7">CBS 339.90</strain>
    </source>
</reference>
<organism evidence="7 8">
    <name type="scientific">Lasiodiplodia hormozganensis</name>
    <dbReference type="NCBI Taxonomy" id="869390"/>
    <lineage>
        <taxon>Eukaryota</taxon>
        <taxon>Fungi</taxon>
        <taxon>Dikarya</taxon>
        <taxon>Ascomycota</taxon>
        <taxon>Pezizomycotina</taxon>
        <taxon>Dothideomycetes</taxon>
        <taxon>Dothideomycetes incertae sedis</taxon>
        <taxon>Botryosphaeriales</taxon>
        <taxon>Botryosphaeriaceae</taxon>
        <taxon>Lasiodiplodia</taxon>
    </lineage>
</organism>
<proteinExistence type="inferred from homology"/>
<evidence type="ECO:0000259" key="6">
    <source>
        <dbReference type="Pfam" id="PF02668"/>
    </source>
</evidence>
<dbReference type="AlphaFoldDB" id="A0AA40CHD4"/>
<gene>
    <name evidence="7" type="primary">tfdA_1</name>
    <name evidence="7" type="ORF">DIS24_g10630</name>
</gene>
<keyword evidence="3" id="KW-0223">Dioxygenase</keyword>
<evidence type="ECO:0000256" key="5">
    <source>
        <dbReference type="ARBA" id="ARBA00023004"/>
    </source>
</evidence>
<evidence type="ECO:0000256" key="2">
    <source>
        <dbReference type="ARBA" id="ARBA00022723"/>
    </source>
</evidence>